<evidence type="ECO:0000313" key="2">
    <source>
        <dbReference type="EMBL" id="WUV50507.1"/>
    </source>
</evidence>
<keyword evidence="2" id="KW-0378">Hydrolase</keyword>
<dbReference type="RefSeq" id="WP_329415272.1">
    <property type="nucleotide sequence ID" value="NZ_CP109441.1"/>
</dbReference>
<feature type="compositionally biased region" description="Basic residues" evidence="1">
    <location>
        <begin position="114"/>
        <end position="125"/>
    </location>
</feature>
<organism evidence="2 3">
    <name type="scientific">Nocardia vinacea</name>
    <dbReference type="NCBI Taxonomy" id="96468"/>
    <lineage>
        <taxon>Bacteria</taxon>
        <taxon>Bacillati</taxon>
        <taxon>Actinomycetota</taxon>
        <taxon>Actinomycetes</taxon>
        <taxon>Mycobacteriales</taxon>
        <taxon>Nocardiaceae</taxon>
        <taxon>Nocardia</taxon>
    </lineage>
</organism>
<gene>
    <name evidence="2" type="ORF">OG563_21310</name>
</gene>
<evidence type="ECO:0000256" key="1">
    <source>
        <dbReference type="SAM" id="MobiDB-lite"/>
    </source>
</evidence>
<proteinExistence type="predicted"/>
<keyword evidence="3" id="KW-1185">Reference proteome</keyword>
<keyword evidence="2" id="KW-0255">Endonuclease</keyword>
<name>A0ABZ1Z4N9_9NOCA</name>
<keyword evidence="2" id="KW-0540">Nuclease</keyword>
<sequence>MRQCKGCAAALVKWSQRVYCSLGCQQATQRKALTERWLHTGEARVRGHQGHYLRDYLTDAQSHRCAICGIRSEWRGRPLAFILDHIDGDPTHNRRENLRLICPNCDSQLPTYKSRNRGNGRHSRRERYANGQSY</sequence>
<protein>
    <submittedName>
        <fullName evidence="2">HNH endonuclease</fullName>
    </submittedName>
</protein>
<dbReference type="EMBL" id="CP109441">
    <property type="protein sequence ID" value="WUV50507.1"/>
    <property type="molecule type" value="Genomic_DNA"/>
</dbReference>
<dbReference type="Proteomes" id="UP001432062">
    <property type="component" value="Chromosome"/>
</dbReference>
<evidence type="ECO:0000313" key="3">
    <source>
        <dbReference type="Proteomes" id="UP001432062"/>
    </source>
</evidence>
<feature type="region of interest" description="Disordered" evidence="1">
    <location>
        <begin position="113"/>
        <end position="134"/>
    </location>
</feature>
<dbReference type="GO" id="GO:0004519">
    <property type="term" value="F:endonuclease activity"/>
    <property type="evidence" value="ECO:0007669"/>
    <property type="project" value="UniProtKB-KW"/>
</dbReference>
<accession>A0ABZ1Z4N9</accession>
<reference evidence="2" key="1">
    <citation type="submission" date="2022-10" db="EMBL/GenBank/DDBJ databases">
        <title>The complete genomes of actinobacterial strains from the NBC collection.</title>
        <authorList>
            <person name="Joergensen T.S."/>
            <person name="Alvarez Arevalo M."/>
            <person name="Sterndorff E.B."/>
            <person name="Faurdal D."/>
            <person name="Vuksanovic O."/>
            <person name="Mourched A.-S."/>
            <person name="Charusanti P."/>
            <person name="Shaw S."/>
            <person name="Blin K."/>
            <person name="Weber T."/>
        </authorList>
    </citation>
    <scope>NUCLEOTIDE SEQUENCE</scope>
    <source>
        <strain evidence="2">NBC_01482</strain>
    </source>
</reference>